<evidence type="ECO:0000313" key="3">
    <source>
        <dbReference type="Proteomes" id="UP000215335"/>
    </source>
</evidence>
<comment type="caution">
    <text evidence="2">The sequence shown here is derived from an EMBL/GenBank/DDBJ whole genome shotgun (WGS) entry which is preliminary data.</text>
</comment>
<dbReference type="AlphaFoldDB" id="A0A232EYA2"/>
<feature type="region of interest" description="Disordered" evidence="1">
    <location>
        <begin position="72"/>
        <end position="104"/>
    </location>
</feature>
<proteinExistence type="predicted"/>
<keyword evidence="3" id="KW-1185">Reference proteome</keyword>
<protein>
    <submittedName>
        <fullName evidence="2">Uncharacterized protein</fullName>
    </submittedName>
</protein>
<reference evidence="2 3" key="1">
    <citation type="journal article" date="2017" name="Curr. Biol.">
        <title>The Evolution of Venom by Co-option of Single-Copy Genes.</title>
        <authorList>
            <person name="Martinson E.O."/>
            <person name="Mrinalini"/>
            <person name="Kelkar Y.D."/>
            <person name="Chang C.H."/>
            <person name="Werren J.H."/>
        </authorList>
    </citation>
    <scope>NUCLEOTIDE SEQUENCE [LARGE SCALE GENOMIC DNA]</scope>
    <source>
        <strain evidence="2 3">Alberta</strain>
        <tissue evidence="2">Whole body</tissue>
    </source>
</reference>
<dbReference type="EMBL" id="NNAY01001670">
    <property type="protein sequence ID" value="OXU23269.1"/>
    <property type="molecule type" value="Genomic_DNA"/>
</dbReference>
<sequence length="130" mass="14802">MMSMRLVLGKRNIHEFTESPNNFCFKSSKLDVDEKDTTSEVCGNSKKFNFLRKQLPESRIIEENSPLFSPKFREKRIRRRPAASSTDAERKKTEQRAGEAGENAPSACICMCVCLAVCRIWVSDLGPRRG</sequence>
<feature type="compositionally biased region" description="Basic and acidic residues" evidence="1">
    <location>
        <begin position="87"/>
        <end position="99"/>
    </location>
</feature>
<accession>A0A232EYA2</accession>
<organism evidence="2 3">
    <name type="scientific">Trichomalopsis sarcophagae</name>
    <dbReference type="NCBI Taxonomy" id="543379"/>
    <lineage>
        <taxon>Eukaryota</taxon>
        <taxon>Metazoa</taxon>
        <taxon>Ecdysozoa</taxon>
        <taxon>Arthropoda</taxon>
        <taxon>Hexapoda</taxon>
        <taxon>Insecta</taxon>
        <taxon>Pterygota</taxon>
        <taxon>Neoptera</taxon>
        <taxon>Endopterygota</taxon>
        <taxon>Hymenoptera</taxon>
        <taxon>Apocrita</taxon>
        <taxon>Proctotrupomorpha</taxon>
        <taxon>Chalcidoidea</taxon>
        <taxon>Pteromalidae</taxon>
        <taxon>Pteromalinae</taxon>
        <taxon>Trichomalopsis</taxon>
    </lineage>
</organism>
<dbReference type="Proteomes" id="UP000215335">
    <property type="component" value="Unassembled WGS sequence"/>
</dbReference>
<evidence type="ECO:0000256" key="1">
    <source>
        <dbReference type="SAM" id="MobiDB-lite"/>
    </source>
</evidence>
<gene>
    <name evidence="2" type="ORF">TSAR_010901</name>
</gene>
<evidence type="ECO:0000313" key="2">
    <source>
        <dbReference type="EMBL" id="OXU23269.1"/>
    </source>
</evidence>
<name>A0A232EYA2_9HYME</name>